<reference evidence="2 3" key="1">
    <citation type="submission" date="2019-06" db="EMBL/GenBank/DDBJ databases">
        <title>Complete genome sequence of Ensifer mexicanus ITTG R7 isolated from nodules of Acacia angustissima (Mill.) Kuntze.</title>
        <authorList>
            <person name="Rincon-Rosales R."/>
            <person name="Rogel M.A."/>
            <person name="Guerrero G."/>
            <person name="Rincon-Molina C.I."/>
            <person name="Lopez-Lopez A."/>
            <person name="Martinez-Romero E."/>
        </authorList>
    </citation>
    <scope>NUCLEOTIDE SEQUENCE [LARGE SCALE GENOMIC DNA]</scope>
    <source>
        <strain evidence="2 3">ITTG R7</strain>
    </source>
</reference>
<feature type="region of interest" description="Disordered" evidence="1">
    <location>
        <begin position="40"/>
        <end position="67"/>
    </location>
</feature>
<evidence type="ECO:0000313" key="3">
    <source>
        <dbReference type="Proteomes" id="UP000510721"/>
    </source>
</evidence>
<dbReference type="KEGG" id="emx:FKV68_00545"/>
<dbReference type="Proteomes" id="UP000510721">
    <property type="component" value="Chromosome"/>
</dbReference>
<sequence>MGANQYELGLEELLQDPIVQLVMRRDGVAPDDIRALVSRLRSQSDASTKAVGGERQNALERKPNHHD</sequence>
<gene>
    <name evidence="2" type="ORF">FKV68_00545</name>
</gene>
<dbReference type="RefSeq" id="WP_180939624.1">
    <property type="nucleotide sequence ID" value="NZ_CP041238.1"/>
</dbReference>
<name>A0A859QFX6_9HYPH</name>
<evidence type="ECO:0000313" key="2">
    <source>
        <dbReference type="EMBL" id="QLL60030.1"/>
    </source>
</evidence>
<protein>
    <submittedName>
        <fullName evidence="2">Uncharacterized protein</fullName>
    </submittedName>
</protein>
<dbReference type="AlphaFoldDB" id="A0A859QFX6"/>
<organism evidence="2 3">
    <name type="scientific">Sinorhizobium mexicanum</name>
    <dbReference type="NCBI Taxonomy" id="375549"/>
    <lineage>
        <taxon>Bacteria</taxon>
        <taxon>Pseudomonadati</taxon>
        <taxon>Pseudomonadota</taxon>
        <taxon>Alphaproteobacteria</taxon>
        <taxon>Hyphomicrobiales</taxon>
        <taxon>Rhizobiaceae</taxon>
        <taxon>Sinorhizobium/Ensifer group</taxon>
        <taxon>Sinorhizobium</taxon>
    </lineage>
</organism>
<feature type="compositionally biased region" description="Basic and acidic residues" evidence="1">
    <location>
        <begin position="57"/>
        <end position="67"/>
    </location>
</feature>
<dbReference type="EMBL" id="CP041238">
    <property type="protein sequence ID" value="QLL60030.1"/>
    <property type="molecule type" value="Genomic_DNA"/>
</dbReference>
<evidence type="ECO:0000256" key="1">
    <source>
        <dbReference type="SAM" id="MobiDB-lite"/>
    </source>
</evidence>
<accession>A0A859QFX6</accession>
<keyword evidence="3" id="KW-1185">Reference proteome</keyword>
<proteinExistence type="predicted"/>